<evidence type="ECO:0000259" key="1">
    <source>
        <dbReference type="Pfam" id="PF18962"/>
    </source>
</evidence>
<dbReference type="Proteomes" id="UP000319836">
    <property type="component" value="Unassembled WGS sequence"/>
</dbReference>
<proteinExistence type="predicted"/>
<accession>A0A538UBZ2</accession>
<sequence length="209" mass="22332">MGYRLTVHACGRDTDLTDSWVSVPTGQGFTASAATLTSAAADAAGAHLVWQVESGPPATARIYRRAAGTNWELEQELVIGADGVVRFDDLGLQPGSRHEYRLGLYSCDQERLFAGPTLQAPLFALALRGTQPNPARDKLSVSFALESAQPARLEVFDMTGRLIASRSVGSLGAGDHVLDLGDSRLPTGMYLIRLTQAGRSRTARAVLVH</sequence>
<dbReference type="AlphaFoldDB" id="A0A538UBZ2"/>
<protein>
    <submittedName>
        <fullName evidence="2">T9SS type A sorting domain-containing protein</fullName>
    </submittedName>
</protein>
<name>A0A538UBZ2_UNCEI</name>
<comment type="caution">
    <text evidence="2">The sequence shown here is derived from an EMBL/GenBank/DDBJ whole genome shotgun (WGS) entry which is preliminary data.</text>
</comment>
<feature type="domain" description="Secretion system C-terminal sorting" evidence="1">
    <location>
        <begin position="132"/>
        <end position="202"/>
    </location>
</feature>
<evidence type="ECO:0000313" key="3">
    <source>
        <dbReference type="Proteomes" id="UP000319836"/>
    </source>
</evidence>
<gene>
    <name evidence="2" type="ORF">E6K80_00740</name>
</gene>
<dbReference type="InterPro" id="IPR026444">
    <property type="entry name" value="Secre_tail"/>
</dbReference>
<dbReference type="Pfam" id="PF18962">
    <property type="entry name" value="Por_Secre_tail"/>
    <property type="match status" value="1"/>
</dbReference>
<dbReference type="EMBL" id="VBPA01000016">
    <property type="protein sequence ID" value="TMQ73229.1"/>
    <property type="molecule type" value="Genomic_DNA"/>
</dbReference>
<dbReference type="NCBIfam" id="TIGR04183">
    <property type="entry name" value="Por_Secre_tail"/>
    <property type="match status" value="1"/>
</dbReference>
<evidence type="ECO:0000313" key="2">
    <source>
        <dbReference type="EMBL" id="TMQ73229.1"/>
    </source>
</evidence>
<organism evidence="2 3">
    <name type="scientific">Eiseniibacteriota bacterium</name>
    <dbReference type="NCBI Taxonomy" id="2212470"/>
    <lineage>
        <taxon>Bacteria</taxon>
        <taxon>Candidatus Eiseniibacteriota</taxon>
    </lineage>
</organism>
<reference evidence="2 3" key="1">
    <citation type="journal article" date="2019" name="Nat. Microbiol.">
        <title>Mediterranean grassland soil C-N compound turnover is dependent on rainfall and depth, and is mediated by genomically divergent microorganisms.</title>
        <authorList>
            <person name="Diamond S."/>
            <person name="Andeer P.F."/>
            <person name="Li Z."/>
            <person name="Crits-Christoph A."/>
            <person name="Burstein D."/>
            <person name="Anantharaman K."/>
            <person name="Lane K.R."/>
            <person name="Thomas B.C."/>
            <person name="Pan C."/>
            <person name="Northen T.R."/>
            <person name="Banfield J.F."/>
        </authorList>
    </citation>
    <scope>NUCLEOTIDE SEQUENCE [LARGE SCALE GENOMIC DNA]</scope>
    <source>
        <strain evidence="2">WS_10</strain>
    </source>
</reference>